<proteinExistence type="predicted"/>
<accession>A0A6S7KU75</accession>
<comment type="caution">
    <text evidence="2">The sequence shown here is derived from an EMBL/GenBank/DDBJ whole genome shotgun (WGS) entry which is preliminary data.</text>
</comment>
<evidence type="ECO:0000313" key="2">
    <source>
        <dbReference type="EMBL" id="CAB4045670.1"/>
    </source>
</evidence>
<dbReference type="Pfam" id="PF21530">
    <property type="entry name" value="Pif1_2B_dom"/>
    <property type="match status" value="1"/>
</dbReference>
<sequence length="53" mass="5700">MSGLEPVVFLGKGARVMLTMNLWSSVGLCNGATRTVVDIIYQNNHQPADLPIA</sequence>
<evidence type="ECO:0000259" key="1">
    <source>
        <dbReference type="Pfam" id="PF21530"/>
    </source>
</evidence>
<feature type="non-terminal residue" evidence="2">
    <location>
        <position position="53"/>
    </location>
</feature>
<evidence type="ECO:0000313" key="3">
    <source>
        <dbReference type="Proteomes" id="UP001152795"/>
    </source>
</evidence>
<dbReference type="EMBL" id="CACRXK020040980">
    <property type="protein sequence ID" value="CAB4045670.1"/>
    <property type="molecule type" value="Genomic_DNA"/>
</dbReference>
<dbReference type="InterPro" id="IPR049163">
    <property type="entry name" value="Pif1-like_2B_dom"/>
</dbReference>
<dbReference type="AlphaFoldDB" id="A0A6S7KU75"/>
<name>A0A6S7KU75_PARCT</name>
<dbReference type="OrthoDB" id="5982348at2759"/>
<reference evidence="2" key="1">
    <citation type="submission" date="2020-04" db="EMBL/GenBank/DDBJ databases">
        <authorList>
            <person name="Alioto T."/>
            <person name="Alioto T."/>
            <person name="Gomez Garrido J."/>
        </authorList>
    </citation>
    <scope>NUCLEOTIDE SEQUENCE</scope>
    <source>
        <strain evidence="2">A484AB</strain>
    </source>
</reference>
<keyword evidence="3" id="KW-1185">Reference proteome</keyword>
<organism evidence="2 3">
    <name type="scientific">Paramuricea clavata</name>
    <name type="common">Red gorgonian</name>
    <name type="synonym">Violescent sea-whip</name>
    <dbReference type="NCBI Taxonomy" id="317549"/>
    <lineage>
        <taxon>Eukaryota</taxon>
        <taxon>Metazoa</taxon>
        <taxon>Cnidaria</taxon>
        <taxon>Anthozoa</taxon>
        <taxon>Octocorallia</taxon>
        <taxon>Malacalcyonacea</taxon>
        <taxon>Plexauridae</taxon>
        <taxon>Paramuricea</taxon>
    </lineage>
</organism>
<gene>
    <name evidence="2" type="ORF">PACLA_8A064924</name>
</gene>
<protein>
    <recommendedName>
        <fullName evidence="1">DNA helicase Pif1-like 2B domain-containing protein</fullName>
    </recommendedName>
</protein>
<dbReference type="Proteomes" id="UP001152795">
    <property type="component" value="Unassembled WGS sequence"/>
</dbReference>
<feature type="domain" description="DNA helicase Pif1-like 2B" evidence="1">
    <location>
        <begin position="10"/>
        <end position="37"/>
    </location>
</feature>